<evidence type="ECO:0000313" key="3">
    <source>
        <dbReference type="Proteomes" id="UP000324800"/>
    </source>
</evidence>
<keyword evidence="1" id="KW-1133">Transmembrane helix</keyword>
<proteinExistence type="predicted"/>
<dbReference type="InterPro" id="IPR013922">
    <property type="entry name" value="Cyclin_PHO80-like"/>
</dbReference>
<dbReference type="AlphaFoldDB" id="A0A5J4U5N8"/>
<dbReference type="Gene3D" id="1.10.472.10">
    <property type="entry name" value="Cyclin-like"/>
    <property type="match status" value="1"/>
</dbReference>
<dbReference type="EMBL" id="SNRW01020330">
    <property type="protein sequence ID" value="KAA6365564.1"/>
    <property type="molecule type" value="Genomic_DNA"/>
</dbReference>
<dbReference type="GO" id="GO:0019901">
    <property type="term" value="F:protein kinase binding"/>
    <property type="evidence" value="ECO:0007669"/>
    <property type="project" value="InterPro"/>
</dbReference>
<name>A0A5J4U5N8_9EUKA</name>
<comment type="caution">
    <text evidence="2">The sequence shown here is derived from an EMBL/GenBank/DDBJ whole genome shotgun (WGS) entry which is preliminary data.</text>
</comment>
<dbReference type="Proteomes" id="UP000324800">
    <property type="component" value="Unassembled WGS sequence"/>
</dbReference>
<organism evidence="2 3">
    <name type="scientific">Streblomastix strix</name>
    <dbReference type="NCBI Taxonomy" id="222440"/>
    <lineage>
        <taxon>Eukaryota</taxon>
        <taxon>Metamonada</taxon>
        <taxon>Preaxostyla</taxon>
        <taxon>Oxymonadida</taxon>
        <taxon>Streblomastigidae</taxon>
        <taxon>Streblomastix</taxon>
    </lineage>
</organism>
<dbReference type="PANTHER" id="PTHR15615">
    <property type="match status" value="1"/>
</dbReference>
<dbReference type="SUPFAM" id="SSF47954">
    <property type="entry name" value="Cyclin-like"/>
    <property type="match status" value="1"/>
</dbReference>
<dbReference type="InterPro" id="IPR036915">
    <property type="entry name" value="Cyclin-like_sf"/>
</dbReference>
<evidence type="ECO:0000313" key="2">
    <source>
        <dbReference type="EMBL" id="KAA6365564.1"/>
    </source>
</evidence>
<keyword evidence="1" id="KW-0472">Membrane</keyword>
<sequence>MNTIDCSTIQEAKSQNQLLEFADSCYIETQIMTCNGTNKQQQQMISQKLVSIIYDAVPGADKFITIPQFEQFLQELQQKAELRVEEAMRAVVLLQRFLAKQQKKNVRVIKVSNFGTLIIVSFILAMKLSQEKTHKNQFFAEMIGIPLAHLNRSEISFLRIIDFELWVDIETLITQ</sequence>
<protein>
    <recommendedName>
        <fullName evidence="4">Cyclin N-terminal domain-containing protein</fullName>
    </recommendedName>
</protein>
<dbReference type="PANTHER" id="PTHR15615:SF108">
    <property type="entry name" value="PROTEIN CNPPD1"/>
    <property type="match status" value="1"/>
</dbReference>
<dbReference type="Pfam" id="PF08613">
    <property type="entry name" value="Cyclin"/>
    <property type="match status" value="1"/>
</dbReference>
<keyword evidence="1" id="KW-0812">Transmembrane</keyword>
<gene>
    <name evidence="2" type="ORF">EZS28_038909</name>
</gene>
<feature type="transmembrane region" description="Helical" evidence="1">
    <location>
        <begin position="108"/>
        <end position="126"/>
    </location>
</feature>
<evidence type="ECO:0008006" key="4">
    <source>
        <dbReference type="Google" id="ProtNLM"/>
    </source>
</evidence>
<accession>A0A5J4U5N8</accession>
<reference evidence="2 3" key="1">
    <citation type="submission" date="2019-03" db="EMBL/GenBank/DDBJ databases">
        <title>Single cell metagenomics reveals metabolic interactions within the superorganism composed of flagellate Streblomastix strix and complex community of Bacteroidetes bacteria on its surface.</title>
        <authorList>
            <person name="Treitli S.C."/>
            <person name="Kolisko M."/>
            <person name="Husnik F."/>
            <person name="Keeling P."/>
            <person name="Hampl V."/>
        </authorList>
    </citation>
    <scope>NUCLEOTIDE SEQUENCE [LARGE SCALE GENOMIC DNA]</scope>
    <source>
        <strain evidence="2">ST1C</strain>
    </source>
</reference>
<evidence type="ECO:0000256" key="1">
    <source>
        <dbReference type="SAM" id="Phobius"/>
    </source>
</evidence>
<dbReference type="OrthoDB" id="286814at2759"/>